<dbReference type="AlphaFoldDB" id="A0A804QPK2"/>
<reference evidence="3" key="3">
    <citation type="submission" date="2021-05" db="UniProtKB">
        <authorList>
            <consortium name="EnsemblPlants"/>
        </authorList>
    </citation>
    <scope>IDENTIFICATION</scope>
    <source>
        <strain evidence="3">cv. B73</strain>
    </source>
</reference>
<dbReference type="Proteomes" id="UP000007305">
    <property type="component" value="Chromosome 8"/>
</dbReference>
<evidence type="ECO:0000256" key="1">
    <source>
        <dbReference type="ARBA" id="ARBA00006974"/>
    </source>
</evidence>
<sequence>MEGTIHESYVRPRHPRPAPRGPLPSATPSSPPPPAFLPPRPRCVAPHLSASSCRCKPALLPPQCRPALLWCVSTGVCRVASGAMVKPVPALPGPTCGKVPSEHVPVVVGAEGEDTQRFIVPVELLGRPPIVELLRRAAQEYRVGRTWRAALSHQEGAP</sequence>
<dbReference type="GO" id="GO:0009733">
    <property type="term" value="P:response to auxin"/>
    <property type="evidence" value="ECO:0007669"/>
    <property type="project" value="InterPro"/>
</dbReference>
<dbReference type="Pfam" id="PF02519">
    <property type="entry name" value="Auxin_inducible"/>
    <property type="match status" value="1"/>
</dbReference>
<dbReference type="EnsemblPlants" id="Zm00001eb353400_T002">
    <property type="protein sequence ID" value="Zm00001eb353400_P002"/>
    <property type="gene ID" value="Zm00001eb353400"/>
</dbReference>
<evidence type="ECO:0000313" key="3">
    <source>
        <dbReference type="EnsemblPlants" id="Zm00001eb353400_P002"/>
    </source>
</evidence>
<evidence type="ECO:0000256" key="2">
    <source>
        <dbReference type="SAM" id="MobiDB-lite"/>
    </source>
</evidence>
<dbReference type="Gramene" id="Zm00001eb353400_T002">
    <property type="protein sequence ID" value="Zm00001eb353400_P002"/>
    <property type="gene ID" value="Zm00001eb353400"/>
</dbReference>
<dbReference type="InterPro" id="IPR003676">
    <property type="entry name" value="SAUR_fam"/>
</dbReference>
<comment type="similarity">
    <text evidence="1">Belongs to the ARG7 family.</text>
</comment>
<feature type="region of interest" description="Disordered" evidence="2">
    <location>
        <begin position="1"/>
        <end position="37"/>
    </location>
</feature>
<protein>
    <submittedName>
        <fullName evidence="3">Uncharacterized protein</fullName>
    </submittedName>
</protein>
<proteinExistence type="inferred from homology"/>
<reference evidence="4" key="1">
    <citation type="journal article" date="2009" name="Science">
        <title>The B73 maize genome: complexity, diversity, and dynamics.</title>
        <authorList>
            <person name="Schnable P.S."/>
            <person name="Ware D."/>
            <person name="Fulton R.S."/>
            <person name="Stein J.C."/>
            <person name="Wei F."/>
            <person name="Pasternak S."/>
            <person name="Liang C."/>
            <person name="Zhang J."/>
            <person name="Fulton L."/>
            <person name="Graves T.A."/>
            <person name="Minx P."/>
            <person name="Reily A.D."/>
            <person name="Courtney L."/>
            <person name="Kruchowski S.S."/>
            <person name="Tomlinson C."/>
            <person name="Strong C."/>
            <person name="Delehaunty K."/>
            <person name="Fronick C."/>
            <person name="Courtney B."/>
            <person name="Rock S.M."/>
            <person name="Belter E."/>
            <person name="Du F."/>
            <person name="Kim K."/>
            <person name="Abbott R.M."/>
            <person name="Cotton M."/>
            <person name="Levy A."/>
            <person name="Marchetto P."/>
            <person name="Ochoa K."/>
            <person name="Jackson S.M."/>
            <person name="Gillam B."/>
            <person name="Chen W."/>
            <person name="Yan L."/>
            <person name="Higginbotham J."/>
            <person name="Cardenas M."/>
            <person name="Waligorski J."/>
            <person name="Applebaum E."/>
            <person name="Phelps L."/>
            <person name="Falcone J."/>
            <person name="Kanchi K."/>
            <person name="Thane T."/>
            <person name="Scimone A."/>
            <person name="Thane N."/>
            <person name="Henke J."/>
            <person name="Wang T."/>
            <person name="Ruppert J."/>
            <person name="Shah N."/>
            <person name="Rotter K."/>
            <person name="Hodges J."/>
            <person name="Ingenthron E."/>
            <person name="Cordes M."/>
            <person name="Kohlberg S."/>
            <person name="Sgro J."/>
            <person name="Delgado B."/>
            <person name="Mead K."/>
            <person name="Chinwalla A."/>
            <person name="Leonard S."/>
            <person name="Crouse K."/>
            <person name="Collura K."/>
            <person name="Kudrna D."/>
            <person name="Currie J."/>
            <person name="He R."/>
            <person name="Angelova A."/>
            <person name="Rajasekar S."/>
            <person name="Mueller T."/>
            <person name="Lomeli R."/>
            <person name="Scara G."/>
            <person name="Ko A."/>
            <person name="Delaney K."/>
            <person name="Wissotski M."/>
            <person name="Lopez G."/>
            <person name="Campos D."/>
            <person name="Braidotti M."/>
            <person name="Ashley E."/>
            <person name="Golser W."/>
            <person name="Kim H."/>
            <person name="Lee S."/>
            <person name="Lin J."/>
            <person name="Dujmic Z."/>
            <person name="Kim W."/>
            <person name="Talag J."/>
            <person name="Zuccolo A."/>
            <person name="Fan C."/>
            <person name="Sebastian A."/>
            <person name="Kramer M."/>
            <person name="Spiegel L."/>
            <person name="Nascimento L."/>
            <person name="Zutavern T."/>
            <person name="Miller B."/>
            <person name="Ambroise C."/>
            <person name="Muller S."/>
            <person name="Spooner W."/>
            <person name="Narechania A."/>
            <person name="Ren L."/>
            <person name="Wei S."/>
            <person name="Kumari S."/>
            <person name="Faga B."/>
            <person name="Levy M.J."/>
            <person name="McMahan L."/>
            <person name="Van Buren P."/>
            <person name="Vaughn M.W."/>
            <person name="Ying K."/>
            <person name="Yeh C.-T."/>
            <person name="Emrich S.J."/>
            <person name="Jia Y."/>
            <person name="Kalyanaraman A."/>
            <person name="Hsia A.-P."/>
            <person name="Barbazuk W.B."/>
            <person name="Baucom R.S."/>
            <person name="Brutnell T.P."/>
            <person name="Carpita N.C."/>
            <person name="Chaparro C."/>
            <person name="Chia J.-M."/>
            <person name="Deragon J.-M."/>
            <person name="Estill J.C."/>
            <person name="Fu Y."/>
            <person name="Jeddeloh J.A."/>
            <person name="Han Y."/>
            <person name="Lee H."/>
            <person name="Li P."/>
            <person name="Lisch D.R."/>
            <person name="Liu S."/>
            <person name="Liu Z."/>
            <person name="Nagel D.H."/>
            <person name="McCann M.C."/>
            <person name="SanMiguel P."/>
            <person name="Myers A.M."/>
            <person name="Nettleton D."/>
            <person name="Nguyen J."/>
            <person name="Penning B.W."/>
            <person name="Ponnala L."/>
            <person name="Schneider K.L."/>
            <person name="Schwartz D.C."/>
            <person name="Sharma A."/>
            <person name="Soderlund C."/>
            <person name="Springer N.M."/>
            <person name="Sun Q."/>
            <person name="Wang H."/>
            <person name="Waterman M."/>
            <person name="Westerman R."/>
            <person name="Wolfgruber T.K."/>
            <person name="Yang L."/>
            <person name="Yu Y."/>
            <person name="Zhang L."/>
            <person name="Zhou S."/>
            <person name="Zhu Q."/>
            <person name="Bennetzen J.L."/>
            <person name="Dawe R.K."/>
            <person name="Jiang J."/>
            <person name="Jiang N."/>
            <person name="Presting G.G."/>
            <person name="Wessler S.R."/>
            <person name="Aluru S."/>
            <person name="Martienssen R.A."/>
            <person name="Clifton S.W."/>
            <person name="McCombie W.R."/>
            <person name="Wing R.A."/>
            <person name="Wilson R.K."/>
        </authorList>
    </citation>
    <scope>NUCLEOTIDE SEQUENCE [LARGE SCALE GENOMIC DNA]</scope>
    <source>
        <strain evidence="4">cv. B73</strain>
    </source>
</reference>
<evidence type="ECO:0000313" key="4">
    <source>
        <dbReference type="Proteomes" id="UP000007305"/>
    </source>
</evidence>
<keyword evidence="4" id="KW-1185">Reference proteome</keyword>
<reference evidence="3" key="2">
    <citation type="submission" date="2019-07" db="EMBL/GenBank/DDBJ databases">
        <authorList>
            <person name="Seetharam A."/>
            <person name="Woodhouse M."/>
            <person name="Cannon E."/>
        </authorList>
    </citation>
    <scope>NUCLEOTIDE SEQUENCE [LARGE SCALE GENOMIC DNA]</scope>
    <source>
        <strain evidence="3">cv. B73</strain>
    </source>
</reference>
<organism evidence="3 4">
    <name type="scientific">Zea mays</name>
    <name type="common">Maize</name>
    <dbReference type="NCBI Taxonomy" id="4577"/>
    <lineage>
        <taxon>Eukaryota</taxon>
        <taxon>Viridiplantae</taxon>
        <taxon>Streptophyta</taxon>
        <taxon>Embryophyta</taxon>
        <taxon>Tracheophyta</taxon>
        <taxon>Spermatophyta</taxon>
        <taxon>Magnoliopsida</taxon>
        <taxon>Liliopsida</taxon>
        <taxon>Poales</taxon>
        <taxon>Poaceae</taxon>
        <taxon>PACMAD clade</taxon>
        <taxon>Panicoideae</taxon>
        <taxon>Andropogonodae</taxon>
        <taxon>Andropogoneae</taxon>
        <taxon>Tripsacinae</taxon>
        <taxon>Zea</taxon>
    </lineage>
</organism>
<feature type="compositionally biased region" description="Basic and acidic residues" evidence="2">
    <location>
        <begin position="1"/>
        <end position="10"/>
    </location>
</feature>
<name>A0A804QPK2_MAIZE</name>
<accession>A0A804QPK2</accession>